<dbReference type="RefSeq" id="WP_077834832.1">
    <property type="nucleotide sequence ID" value="NZ_CP096983.1"/>
</dbReference>
<evidence type="ECO:0000313" key="2">
    <source>
        <dbReference type="Proteomes" id="UP000190951"/>
    </source>
</evidence>
<accession>A0A1S8LYS3</accession>
<reference evidence="1 2" key="1">
    <citation type="submission" date="2022-04" db="EMBL/GenBank/DDBJ databases">
        <title>Genome sequence of C. roseum typestrain.</title>
        <authorList>
            <person name="Poehlein A."/>
            <person name="Schoch T."/>
            <person name="Duerre P."/>
            <person name="Daniel R."/>
        </authorList>
    </citation>
    <scope>NUCLEOTIDE SEQUENCE [LARGE SCALE GENOMIC DNA]</scope>
    <source>
        <strain evidence="1 2">DSM 7320</strain>
    </source>
</reference>
<protein>
    <submittedName>
        <fullName evidence="1">Uncharacterized protein</fullName>
    </submittedName>
</protein>
<dbReference type="Proteomes" id="UP000190951">
    <property type="component" value="Chromosome"/>
</dbReference>
<evidence type="ECO:0000313" key="1">
    <source>
        <dbReference type="EMBL" id="URZ12572.1"/>
    </source>
</evidence>
<keyword evidence="2" id="KW-1185">Reference proteome</keyword>
<dbReference type="KEGG" id="crw:CROST_032950"/>
<proteinExistence type="predicted"/>
<name>A0A1S8LYS3_9CLOT</name>
<dbReference type="STRING" id="84029.CROST_28680"/>
<sequence length="103" mass="12340">MDIKTWLEESGMKAAETAFKKPPPFPYIVFLDHVKRGGADMKNMIKHHELQVERYSEFNDDSVELEALFDEKALEYTKEKQWLDSEKCFMTRYEFEILEREVI</sequence>
<dbReference type="AlphaFoldDB" id="A0A1S8LYS3"/>
<gene>
    <name evidence="1" type="ORF">CROST_032950</name>
</gene>
<dbReference type="EMBL" id="CP096983">
    <property type="protein sequence ID" value="URZ12572.1"/>
    <property type="molecule type" value="Genomic_DNA"/>
</dbReference>
<organism evidence="1 2">
    <name type="scientific">Clostridium felsineum</name>
    <dbReference type="NCBI Taxonomy" id="36839"/>
    <lineage>
        <taxon>Bacteria</taxon>
        <taxon>Bacillati</taxon>
        <taxon>Bacillota</taxon>
        <taxon>Clostridia</taxon>
        <taxon>Eubacteriales</taxon>
        <taxon>Clostridiaceae</taxon>
        <taxon>Clostridium</taxon>
    </lineage>
</organism>